<reference evidence="3 4" key="1">
    <citation type="submission" date="2023-08" db="EMBL/GenBank/DDBJ databases">
        <authorList>
            <person name="Roldan D.M."/>
            <person name="Menes R.J."/>
        </authorList>
    </citation>
    <scope>NUCLEOTIDE SEQUENCE [LARGE SCALE GENOMIC DNA]</scope>
    <source>
        <strain evidence="3 4">CCM 2812</strain>
    </source>
</reference>
<dbReference type="CDD" id="cd02968">
    <property type="entry name" value="SCO"/>
    <property type="match status" value="2"/>
</dbReference>
<dbReference type="Pfam" id="PF02630">
    <property type="entry name" value="SCO1-SenC"/>
    <property type="match status" value="2"/>
</dbReference>
<evidence type="ECO:0000256" key="2">
    <source>
        <dbReference type="SAM" id="SignalP"/>
    </source>
</evidence>
<gene>
    <name evidence="3" type="ORF">Q8X39_07920</name>
</gene>
<keyword evidence="4" id="KW-1185">Reference proteome</keyword>
<evidence type="ECO:0000313" key="4">
    <source>
        <dbReference type="Proteomes" id="UP001235760"/>
    </source>
</evidence>
<name>A0ABT9G239_LEPDI</name>
<evidence type="ECO:0000256" key="1">
    <source>
        <dbReference type="ARBA" id="ARBA00010996"/>
    </source>
</evidence>
<keyword evidence="2" id="KW-0732">Signal</keyword>
<organism evidence="3 4">
    <name type="scientific">Leptothrix discophora</name>
    <dbReference type="NCBI Taxonomy" id="89"/>
    <lineage>
        <taxon>Bacteria</taxon>
        <taxon>Pseudomonadati</taxon>
        <taxon>Pseudomonadota</taxon>
        <taxon>Betaproteobacteria</taxon>
        <taxon>Burkholderiales</taxon>
        <taxon>Sphaerotilaceae</taxon>
        <taxon>Leptothrix</taxon>
    </lineage>
</organism>
<accession>A0ABT9G239</accession>
<dbReference type="Gene3D" id="3.40.30.10">
    <property type="entry name" value="Glutaredoxin"/>
    <property type="match status" value="2"/>
</dbReference>
<dbReference type="Proteomes" id="UP001235760">
    <property type="component" value="Unassembled WGS sequence"/>
</dbReference>
<dbReference type="InterPro" id="IPR003782">
    <property type="entry name" value="SCO1/SenC"/>
</dbReference>
<feature type="chain" id="PRO_5046431281" evidence="2">
    <location>
        <begin position="29"/>
        <end position="416"/>
    </location>
</feature>
<feature type="signal peptide" evidence="2">
    <location>
        <begin position="1"/>
        <end position="28"/>
    </location>
</feature>
<protein>
    <submittedName>
        <fullName evidence="3">SCO family protein</fullName>
    </submittedName>
</protein>
<proteinExistence type="inferred from homology"/>
<dbReference type="SUPFAM" id="SSF52833">
    <property type="entry name" value="Thioredoxin-like"/>
    <property type="match status" value="2"/>
</dbReference>
<sequence>MTRFRHLTRALRLALGSALLLGGVAALAAPPSSPTPATTPATTPAPKPATALQAGIADSDGLRVRLPDVEVLDQDGRKRRFARDLVAGKRVAINFIFTSCTTICSPLSATFKAMDEELRRRAGPDVHFISVSVDPLTDTPEELRKFGRKFEAGANWTFVTGTRTSIDAILKAFDVGSGSPEDHSPMVWLGHEPSQRWVRTYGLASPKLLVDRLASLDKPAPKAAAGGAPEPDAAALAQMRQMASQAAGRAGVQQAAPGTRGAEYFTNLPLVTQDRPKVRFYDDLIRDRVVLITSFYASCKDVCSPVTHNLAKVQELLAEDIKTPVRLVSITTDTGFDTPEVLREYAQRHNARPGWSFVTGKKENVDWVLHKLGLYNEKPEQHTAILWVGNDRTGAWLKLHALAPPETIVAAVRKVL</sequence>
<dbReference type="EMBL" id="JAUZEE010000003">
    <property type="protein sequence ID" value="MDP4300559.1"/>
    <property type="molecule type" value="Genomic_DNA"/>
</dbReference>
<dbReference type="RefSeq" id="WP_305749108.1">
    <property type="nucleotide sequence ID" value="NZ_JAUZEE010000003.1"/>
</dbReference>
<evidence type="ECO:0000313" key="3">
    <source>
        <dbReference type="EMBL" id="MDP4300559.1"/>
    </source>
</evidence>
<dbReference type="PANTHER" id="PTHR12151:SF25">
    <property type="entry name" value="LINALOOL DEHYDRATASE_ISOMERASE DOMAIN-CONTAINING PROTEIN"/>
    <property type="match status" value="1"/>
</dbReference>
<dbReference type="PANTHER" id="PTHR12151">
    <property type="entry name" value="ELECTRON TRANSPORT PROTIN SCO1/SENC FAMILY MEMBER"/>
    <property type="match status" value="1"/>
</dbReference>
<comment type="caution">
    <text evidence="3">The sequence shown here is derived from an EMBL/GenBank/DDBJ whole genome shotgun (WGS) entry which is preliminary data.</text>
</comment>
<comment type="similarity">
    <text evidence="1">Belongs to the SCO1/2 family.</text>
</comment>
<dbReference type="InterPro" id="IPR036249">
    <property type="entry name" value="Thioredoxin-like_sf"/>
</dbReference>